<name>A0A371RL57_9PROT</name>
<dbReference type="PANTHER" id="PTHR36842">
    <property type="entry name" value="PROTEIN TOLB HOMOLOG"/>
    <property type="match status" value="1"/>
</dbReference>
<comment type="similarity">
    <text evidence="1">Belongs to the TolB family.</text>
</comment>
<proteinExistence type="inferred from homology"/>
<dbReference type="Proteomes" id="UP000264589">
    <property type="component" value="Unassembled WGS sequence"/>
</dbReference>
<dbReference type="Pfam" id="PF07676">
    <property type="entry name" value="PD40"/>
    <property type="match status" value="3"/>
</dbReference>
<reference evidence="2 3" key="1">
    <citation type="submission" date="2018-08" db="EMBL/GenBank/DDBJ databases">
        <title>Parvularcula sp. SM1705, isolated from surface water of the South Sea China.</title>
        <authorList>
            <person name="Sun L."/>
        </authorList>
    </citation>
    <scope>NUCLEOTIDE SEQUENCE [LARGE SCALE GENOMIC DNA]</scope>
    <source>
        <strain evidence="2 3">SM1705</strain>
    </source>
</reference>
<dbReference type="PROSITE" id="PS51257">
    <property type="entry name" value="PROKAR_LIPOPROTEIN"/>
    <property type="match status" value="1"/>
</dbReference>
<dbReference type="AlphaFoldDB" id="A0A371RL57"/>
<dbReference type="Gene3D" id="2.120.10.30">
    <property type="entry name" value="TolB, C-terminal domain"/>
    <property type="match status" value="1"/>
</dbReference>
<dbReference type="RefSeq" id="WP_116392804.1">
    <property type="nucleotide sequence ID" value="NZ_QUQO01000001.1"/>
</dbReference>
<dbReference type="EMBL" id="QUQO01000001">
    <property type="protein sequence ID" value="RFB06171.1"/>
    <property type="molecule type" value="Genomic_DNA"/>
</dbReference>
<dbReference type="OrthoDB" id="1094230at2"/>
<dbReference type="InParanoid" id="A0A371RL57"/>
<comment type="caution">
    <text evidence="2">The sequence shown here is derived from an EMBL/GenBank/DDBJ whole genome shotgun (WGS) entry which is preliminary data.</text>
</comment>
<keyword evidence="3" id="KW-1185">Reference proteome</keyword>
<dbReference type="InterPro" id="IPR011659">
    <property type="entry name" value="WD40"/>
</dbReference>
<dbReference type="Gene3D" id="2.120.10.60">
    <property type="entry name" value="Tricorn protease N-terminal domain"/>
    <property type="match status" value="1"/>
</dbReference>
<protein>
    <recommendedName>
        <fullName evidence="4">Dipeptidylpeptidase IV N-terminal domain-containing protein</fullName>
    </recommendedName>
</protein>
<evidence type="ECO:0008006" key="4">
    <source>
        <dbReference type="Google" id="ProtNLM"/>
    </source>
</evidence>
<evidence type="ECO:0000313" key="3">
    <source>
        <dbReference type="Proteomes" id="UP000264589"/>
    </source>
</evidence>
<dbReference type="InterPro" id="IPR011042">
    <property type="entry name" value="6-blade_b-propeller_TolB-like"/>
</dbReference>
<gene>
    <name evidence="2" type="ORF">DX908_13380</name>
</gene>
<dbReference type="SUPFAM" id="SSF82171">
    <property type="entry name" value="DPP6 N-terminal domain-like"/>
    <property type="match status" value="1"/>
</dbReference>
<sequence>MSDLKRKVRWSTISAMFVLIAACQNVETTGLSLQAADRDSANAAIPARDFAPQISPNGMQLIYYSYRAERTPDIYVFDLNTFEERRLTATPKVWEIEPDWFGGNEVISFPAGNSMRELQTHLMNVSDGEVTKYGQQHDNIGPANPLADGSGFVTFLKKGDEEYQLAIFDDGPHLAIVSIELPPGKSASPKPSPDGRYILFHVTHQQRRDLYVADMEDGDLWRVTDNEIEEEYLNWSQDGNWVLYSANSGEQPRRIYGIRIDADARVAGKPVQLTHGPSDQAHVFSSMSADGEWLYFDANLSRDSRIFRQSMPNLELPPEQLTGVK</sequence>
<evidence type="ECO:0000256" key="1">
    <source>
        <dbReference type="ARBA" id="ARBA00009820"/>
    </source>
</evidence>
<accession>A0A371RL57</accession>
<dbReference type="PANTHER" id="PTHR36842:SF1">
    <property type="entry name" value="PROTEIN TOLB"/>
    <property type="match status" value="1"/>
</dbReference>
<evidence type="ECO:0000313" key="2">
    <source>
        <dbReference type="EMBL" id="RFB06171.1"/>
    </source>
</evidence>
<organism evidence="2 3">
    <name type="scientific">Parvularcula marina</name>
    <dbReference type="NCBI Taxonomy" id="2292771"/>
    <lineage>
        <taxon>Bacteria</taxon>
        <taxon>Pseudomonadati</taxon>
        <taxon>Pseudomonadota</taxon>
        <taxon>Alphaproteobacteria</taxon>
        <taxon>Parvularculales</taxon>
        <taxon>Parvularculaceae</taxon>
        <taxon>Parvularcula</taxon>
    </lineage>
</organism>